<reference evidence="3 6" key="2">
    <citation type="submission" date="2019-04" db="EMBL/GenBank/DDBJ databases">
        <title>Draft genome sequences of Streptomyces avermitilis NBRC 14893.</title>
        <authorList>
            <person name="Komaki H."/>
            <person name="Tamura T."/>
            <person name="Hosoyama A."/>
        </authorList>
    </citation>
    <scope>NUCLEOTIDE SEQUENCE [LARGE SCALE GENOMIC DNA]</scope>
    <source>
        <strain evidence="3 6">NBRC 14893</strain>
    </source>
</reference>
<dbReference type="AlphaFoldDB" id="A0A4D4M2D2"/>
<evidence type="ECO:0008006" key="7">
    <source>
        <dbReference type="Google" id="ProtNLM"/>
    </source>
</evidence>
<feature type="signal peptide" evidence="2">
    <location>
        <begin position="1"/>
        <end position="31"/>
    </location>
</feature>
<dbReference type="EMBL" id="BJHY01000001">
    <property type="protein sequence ID" value="GDY73808.1"/>
    <property type="molecule type" value="Genomic_DNA"/>
</dbReference>
<evidence type="ECO:0000313" key="6">
    <source>
        <dbReference type="Proteomes" id="UP000302139"/>
    </source>
</evidence>
<evidence type="ECO:0000313" key="5">
    <source>
        <dbReference type="Proteomes" id="UP000299211"/>
    </source>
</evidence>
<evidence type="ECO:0000256" key="1">
    <source>
        <dbReference type="SAM" id="MobiDB-lite"/>
    </source>
</evidence>
<feature type="region of interest" description="Disordered" evidence="1">
    <location>
        <begin position="27"/>
        <end position="54"/>
    </location>
</feature>
<dbReference type="PROSITE" id="PS51257">
    <property type="entry name" value="PROKAR_LIPOPROTEIN"/>
    <property type="match status" value="1"/>
</dbReference>
<dbReference type="RefSeq" id="WP_010987176.1">
    <property type="nucleotide sequence ID" value="NZ_BAABTN010000008.1"/>
</dbReference>
<comment type="caution">
    <text evidence="3">The sequence shown here is derived from an EMBL/GenBank/DDBJ whole genome shotgun (WGS) entry which is preliminary data.</text>
</comment>
<sequence>MSNSLRLSGAVLAAAFLLGTAACGTSSPSPAASPATGTSAPGEKPSGSGGLVLQVRDGGGLVPVSPAANIPRFSLYEDGTLVTSPATKRSGLPGLRVAHLSAAEVRTVVGAAHDAGLPHSGPLGPAPPADGPVRSYTLDGKLTTTVAPALRDCTRQRELCALDKRLDSLAEPSGTYRYSVMAAVFNESGKGRSPGAATWPLGRLSTAGEPTSAGRCLLLRGTDLKRVREAARTATSSAWTDGTATYRMALRPLLPGEDSCADVVATD</sequence>
<evidence type="ECO:0000256" key="2">
    <source>
        <dbReference type="SAM" id="SignalP"/>
    </source>
</evidence>
<dbReference type="EMBL" id="BJHX01000001">
    <property type="protein sequence ID" value="GDY65973.1"/>
    <property type="molecule type" value="Genomic_DNA"/>
</dbReference>
<dbReference type="Proteomes" id="UP000299211">
    <property type="component" value="Unassembled WGS sequence"/>
</dbReference>
<protein>
    <recommendedName>
        <fullName evidence="7">Secreted protein</fullName>
    </recommendedName>
</protein>
<accession>A0A4D4M2D2</accession>
<feature type="compositionally biased region" description="Low complexity" evidence="1">
    <location>
        <begin position="27"/>
        <end position="42"/>
    </location>
</feature>
<evidence type="ECO:0000313" key="4">
    <source>
        <dbReference type="EMBL" id="GDY73808.1"/>
    </source>
</evidence>
<evidence type="ECO:0000313" key="3">
    <source>
        <dbReference type="EMBL" id="GDY65973.1"/>
    </source>
</evidence>
<reference evidence="4 5" key="1">
    <citation type="submission" date="2019-04" db="EMBL/GenBank/DDBJ databases">
        <title>Draft genome sequences of Streptomyces avermitilis ATCC 31267.</title>
        <authorList>
            <person name="Komaki H."/>
            <person name="Tamura T."/>
            <person name="Hosoyama A."/>
        </authorList>
    </citation>
    <scope>NUCLEOTIDE SEQUENCE [LARGE SCALE GENOMIC DNA]</scope>
    <source>
        <strain evidence="4 5">ATCC 31267</strain>
    </source>
</reference>
<name>A0A4D4M2D2_STRAX</name>
<proteinExistence type="predicted"/>
<dbReference type="STRING" id="33903.AQJ43_15175"/>
<dbReference type="GeneID" id="41542857"/>
<gene>
    <name evidence="3" type="ORF">SAV14893_053660</name>
    <name evidence="4" type="ORF">SAV31267_032930</name>
</gene>
<keyword evidence="2" id="KW-0732">Signal</keyword>
<dbReference type="Proteomes" id="UP000302139">
    <property type="component" value="Unassembled WGS sequence"/>
</dbReference>
<organism evidence="3 6">
    <name type="scientific">Streptomyces avermitilis</name>
    <dbReference type="NCBI Taxonomy" id="33903"/>
    <lineage>
        <taxon>Bacteria</taxon>
        <taxon>Bacillati</taxon>
        <taxon>Actinomycetota</taxon>
        <taxon>Actinomycetes</taxon>
        <taxon>Kitasatosporales</taxon>
        <taxon>Streptomycetaceae</taxon>
        <taxon>Streptomyces</taxon>
    </lineage>
</organism>
<dbReference type="OMA" id="DAPREYH"/>
<feature type="chain" id="PRO_5036117856" description="Secreted protein" evidence="2">
    <location>
        <begin position="32"/>
        <end position="267"/>
    </location>
</feature>